<sequence length="450" mass="50750">MTSLTLTRFYQTETCTQQTYCSFLFNKSAEELEINSQIAEHVFGALEERAITLFQKGQLSYFDALGGNNQCHLVASLITNIYQHYLKGYLNIEKGGRKPENQFLQLTFLISSIFFRRKEETLKLLFLEQSLKSLNLKAKDLSLILSAPNVLQESKRLLSQHIQTYIIKTLNSFPQSSLEEETLLQELKSLTSEDRLFSGSKTGKELYCYPKFSGVLVLMQRLEKLPTPLIFKAKVLCEHGQRLKKFGCMRGQDVLKPLEELDLKDQAPSLIVEGFSASNTNINMEAYGTLRAFCPHSLLGDKPGSKASFLSHKGFIHKLDTHCKACTPCQDDHCQSLQLLGKKIEELALSGFDLLNLVSADFTADCQPEYVKRFFADSSDYPILSKLFKEAHQKAGEYGLSSNNPSTFLIEHLYADTIEHAKSPKRFLDAPGIEHVKAMLTGENQKEGGL</sequence>
<keyword evidence="2" id="KW-1185">Reference proteome</keyword>
<dbReference type="EMBL" id="LN879502">
    <property type="protein sequence ID" value="CUI16510.1"/>
    <property type="molecule type" value="Genomic_DNA"/>
</dbReference>
<dbReference type="RefSeq" id="WP_032125377.1">
    <property type="nucleotide sequence ID" value="NZ_LN879502.1"/>
</dbReference>
<proteinExistence type="predicted"/>
<dbReference type="AlphaFoldDB" id="A0A0U5JAP9"/>
<evidence type="ECO:0000313" key="2">
    <source>
        <dbReference type="Proteomes" id="UP000069902"/>
    </source>
</evidence>
<dbReference type="InParanoid" id="A0A0U5JAP9"/>
<dbReference type="STRING" id="389348.PNK_0885"/>
<name>A0A0U5JAP9_9BACT</name>
<evidence type="ECO:0000313" key="1">
    <source>
        <dbReference type="EMBL" id="CUI16510.1"/>
    </source>
</evidence>
<organism evidence="1 2">
    <name type="scientific">Candidatus Protochlamydia naegleriophila</name>
    <dbReference type="NCBI Taxonomy" id="389348"/>
    <lineage>
        <taxon>Bacteria</taxon>
        <taxon>Pseudomonadati</taxon>
        <taxon>Chlamydiota</taxon>
        <taxon>Chlamydiia</taxon>
        <taxon>Parachlamydiales</taxon>
        <taxon>Parachlamydiaceae</taxon>
        <taxon>Candidatus Protochlamydia</taxon>
    </lineage>
</organism>
<gene>
    <name evidence="1" type="ORF">PNK_0885</name>
</gene>
<protein>
    <submittedName>
        <fullName evidence="1">Uncharacterized protein</fullName>
    </submittedName>
</protein>
<accession>A0A0U5JAP9</accession>
<dbReference type="PATRIC" id="fig|389348.3.peg.970"/>
<dbReference type="Proteomes" id="UP000069902">
    <property type="component" value="Chromosome cPNK"/>
</dbReference>
<dbReference type="KEGG" id="pnl:PNK_0885"/>
<reference evidence="2" key="1">
    <citation type="submission" date="2015-09" db="EMBL/GenBank/DDBJ databases">
        <authorList>
            <person name="Bertelli C."/>
        </authorList>
    </citation>
    <scope>NUCLEOTIDE SEQUENCE [LARGE SCALE GENOMIC DNA]</scope>
    <source>
        <strain evidence="2">KNic</strain>
    </source>
</reference>